<sequence>MVRTSYSIITFLLLLLGITNPETYKMIIIYGSPQSFTTYSNESLTFEECVNYCFESETCVAVYNPDVTTTVCQVFDLGKISKVKETNGGGAKVAMKMNSTDPLQCPLTAEENTFSTEMQNGQYNITPLNGIWTFSSRSCPLNFTMFERPLGFWCIGVIPVPNLLSQETGASLCSSVYGGILSGLQTLDEYNYIIGIVQPILEQVTETIKSYGTLGFWINGSRKPTCKQTVTSATCDGTNEFDFTDPLLSAYDGYVWGKDQPSGIGATDSNCIHFGFNTSTYQSVGVDDYKCTVANTTNAGFLGYICGVRPTIR</sequence>
<evidence type="ECO:0000313" key="3">
    <source>
        <dbReference type="EMBL" id="KAF1769955.1"/>
    </source>
</evidence>
<comment type="caution">
    <text evidence="3">The sequence shown here is derived from an EMBL/GenBank/DDBJ whole genome shotgun (WGS) entry which is preliminary data.</text>
</comment>
<dbReference type="KEGG" id="crq:GCK72_001772"/>
<dbReference type="RefSeq" id="XP_053591764.1">
    <property type="nucleotide sequence ID" value="XM_053723119.1"/>
</dbReference>
<feature type="signal peptide" evidence="1">
    <location>
        <begin position="1"/>
        <end position="21"/>
    </location>
</feature>
<dbReference type="SUPFAM" id="SSF56436">
    <property type="entry name" value="C-type lectin-like"/>
    <property type="match status" value="1"/>
</dbReference>
<dbReference type="AlphaFoldDB" id="A0A6A5HQM7"/>
<dbReference type="InterPro" id="IPR006583">
    <property type="entry name" value="PAN-3_domain"/>
</dbReference>
<dbReference type="InterPro" id="IPR016187">
    <property type="entry name" value="CTDL_fold"/>
</dbReference>
<evidence type="ECO:0000313" key="4">
    <source>
        <dbReference type="Proteomes" id="UP000483820"/>
    </source>
</evidence>
<feature type="chain" id="PRO_5025345238" description="PAN-3 domain-containing protein" evidence="1">
    <location>
        <begin position="22"/>
        <end position="313"/>
    </location>
</feature>
<evidence type="ECO:0000256" key="1">
    <source>
        <dbReference type="SAM" id="SignalP"/>
    </source>
</evidence>
<dbReference type="EMBL" id="WUAV01000001">
    <property type="protein sequence ID" value="KAF1769955.1"/>
    <property type="molecule type" value="Genomic_DNA"/>
</dbReference>
<gene>
    <name evidence="3" type="ORF">GCK72_001772</name>
</gene>
<name>A0A6A5HQM7_CAERE</name>
<keyword evidence="1" id="KW-0732">Signal</keyword>
<evidence type="ECO:0000259" key="2">
    <source>
        <dbReference type="SMART" id="SM00605"/>
    </source>
</evidence>
<accession>A0A6A5HQM7</accession>
<protein>
    <recommendedName>
        <fullName evidence="2">PAN-3 domain-containing protein</fullName>
    </recommendedName>
</protein>
<feature type="domain" description="PAN-3" evidence="2">
    <location>
        <begin position="6"/>
        <end position="143"/>
    </location>
</feature>
<dbReference type="Proteomes" id="UP000483820">
    <property type="component" value="Chromosome I"/>
</dbReference>
<dbReference type="GeneID" id="9819227"/>
<dbReference type="PANTHER" id="PTHR47629">
    <property type="entry name" value="C-TYPE LECTIN-RELATED"/>
    <property type="match status" value="1"/>
</dbReference>
<dbReference type="SMART" id="SM00605">
    <property type="entry name" value="CW"/>
    <property type="match status" value="1"/>
</dbReference>
<reference evidence="3 4" key="1">
    <citation type="submission" date="2019-12" db="EMBL/GenBank/DDBJ databases">
        <title>Chromosome-level assembly of the Caenorhabditis remanei genome.</title>
        <authorList>
            <person name="Teterina A.A."/>
            <person name="Willis J.H."/>
            <person name="Phillips P.C."/>
        </authorList>
    </citation>
    <scope>NUCLEOTIDE SEQUENCE [LARGE SCALE GENOMIC DNA]</scope>
    <source>
        <strain evidence="3 4">PX506</strain>
        <tissue evidence="3">Whole organism</tissue>
    </source>
</reference>
<dbReference type="CTD" id="9819227"/>
<dbReference type="Pfam" id="PF08277">
    <property type="entry name" value="PAN_3"/>
    <property type="match status" value="1"/>
</dbReference>
<dbReference type="PANTHER" id="PTHR47629:SF11">
    <property type="entry name" value="PAN-3 DOMAIN-CONTAINING PROTEIN"/>
    <property type="match status" value="1"/>
</dbReference>
<organism evidence="3 4">
    <name type="scientific">Caenorhabditis remanei</name>
    <name type="common">Caenorhabditis vulgaris</name>
    <dbReference type="NCBI Taxonomy" id="31234"/>
    <lineage>
        <taxon>Eukaryota</taxon>
        <taxon>Metazoa</taxon>
        <taxon>Ecdysozoa</taxon>
        <taxon>Nematoda</taxon>
        <taxon>Chromadorea</taxon>
        <taxon>Rhabditida</taxon>
        <taxon>Rhabditina</taxon>
        <taxon>Rhabditomorpha</taxon>
        <taxon>Rhabditoidea</taxon>
        <taxon>Rhabditidae</taxon>
        <taxon>Peloderinae</taxon>
        <taxon>Caenorhabditis</taxon>
    </lineage>
</organism>
<proteinExistence type="predicted"/>